<feature type="compositionally biased region" description="Basic and acidic residues" evidence="1">
    <location>
        <begin position="368"/>
        <end position="379"/>
    </location>
</feature>
<feature type="region of interest" description="Disordered" evidence="1">
    <location>
        <begin position="292"/>
        <end position="311"/>
    </location>
</feature>
<evidence type="ECO:0000256" key="1">
    <source>
        <dbReference type="SAM" id="MobiDB-lite"/>
    </source>
</evidence>
<organism evidence="3">
    <name type="scientific">Tanacetum cinerariifolium</name>
    <name type="common">Dalmatian daisy</name>
    <name type="synonym">Chrysanthemum cinerariifolium</name>
    <dbReference type="NCBI Taxonomy" id="118510"/>
    <lineage>
        <taxon>Eukaryota</taxon>
        <taxon>Viridiplantae</taxon>
        <taxon>Streptophyta</taxon>
        <taxon>Embryophyta</taxon>
        <taxon>Tracheophyta</taxon>
        <taxon>Spermatophyta</taxon>
        <taxon>Magnoliopsida</taxon>
        <taxon>eudicotyledons</taxon>
        <taxon>Gunneridae</taxon>
        <taxon>Pentapetalae</taxon>
        <taxon>asterids</taxon>
        <taxon>campanulids</taxon>
        <taxon>Asterales</taxon>
        <taxon>Asteraceae</taxon>
        <taxon>Asteroideae</taxon>
        <taxon>Anthemideae</taxon>
        <taxon>Anthemidinae</taxon>
        <taxon>Tanacetum</taxon>
    </lineage>
</organism>
<name>A0A6L2NFY7_TANCI</name>
<accession>A0A6L2NFY7</accession>
<feature type="compositionally biased region" description="Basic residues" evidence="1">
    <location>
        <begin position="380"/>
        <end position="392"/>
    </location>
</feature>
<feature type="transmembrane region" description="Helical" evidence="2">
    <location>
        <begin position="12"/>
        <end position="32"/>
    </location>
</feature>
<sequence length="392" mass="45051">MCWWFRGGAYTVVVVLCWCGGGGSTVVVLRWWCGGGSGVALVALCWWFCGGGYAVVVPPVSLTLRKSLLEDTEAVPFTYTINGHEIQFGEEFCLRMGLRFGVEFSDDYSHGHLDFRRRVWESHVDGSSITGKMLIDKIGSEEFYGLRYEDVVGVCLLAVLHMVLFGQDPKNNVPIWWLRTWIFEAYKEKAMNYYKHEDCHPRAVVWFNVNQFFRVYLEAFFEGMNAFYIPGLMKAPIEVPKDIGLRDFSGFYNTEAGPSHNRDVGGVNPREKRDTHPSKYFLSPYTCFPETTVTPKKQANNNNRKTTRNDEISPFNLEKAGINLDKPLEEVMVTGSRAIDEYHLFHNVDPTKVKEKPRKGQNQIKTGQKREADELLRSMKEKRRLSKNYKEM</sequence>
<feature type="transmembrane region" description="Helical" evidence="2">
    <location>
        <begin position="38"/>
        <end position="57"/>
    </location>
</feature>
<protein>
    <submittedName>
        <fullName evidence="3">Uncharacterized protein</fullName>
    </submittedName>
</protein>
<dbReference type="AlphaFoldDB" id="A0A6L2NFY7"/>
<keyword evidence="2" id="KW-0812">Transmembrane</keyword>
<reference evidence="3" key="1">
    <citation type="journal article" date="2019" name="Sci. Rep.">
        <title>Draft genome of Tanacetum cinerariifolium, the natural source of mosquito coil.</title>
        <authorList>
            <person name="Yamashiro T."/>
            <person name="Shiraishi A."/>
            <person name="Satake H."/>
            <person name="Nakayama K."/>
        </authorList>
    </citation>
    <scope>NUCLEOTIDE SEQUENCE</scope>
</reference>
<proteinExistence type="predicted"/>
<dbReference type="EMBL" id="BKCJ010009054">
    <property type="protein sequence ID" value="GEU85181.1"/>
    <property type="molecule type" value="Genomic_DNA"/>
</dbReference>
<feature type="region of interest" description="Disordered" evidence="1">
    <location>
        <begin position="350"/>
        <end position="392"/>
    </location>
</feature>
<evidence type="ECO:0000256" key="2">
    <source>
        <dbReference type="SAM" id="Phobius"/>
    </source>
</evidence>
<keyword evidence="2" id="KW-1133">Transmembrane helix</keyword>
<keyword evidence="2" id="KW-0472">Membrane</keyword>
<evidence type="ECO:0000313" key="3">
    <source>
        <dbReference type="EMBL" id="GEU85181.1"/>
    </source>
</evidence>
<gene>
    <name evidence="3" type="ORF">Tci_057159</name>
</gene>
<comment type="caution">
    <text evidence="3">The sequence shown here is derived from an EMBL/GenBank/DDBJ whole genome shotgun (WGS) entry which is preliminary data.</text>
</comment>
<feature type="compositionally biased region" description="Polar residues" evidence="1">
    <location>
        <begin position="292"/>
        <end position="304"/>
    </location>
</feature>